<organism evidence="6 7">
    <name type="scientific">Candidatus Protofrankia californiensis</name>
    <dbReference type="NCBI Taxonomy" id="1839754"/>
    <lineage>
        <taxon>Bacteria</taxon>
        <taxon>Bacillati</taxon>
        <taxon>Actinomycetota</taxon>
        <taxon>Actinomycetes</taxon>
        <taxon>Frankiales</taxon>
        <taxon>Frankiaceae</taxon>
        <taxon>Protofrankia</taxon>
    </lineage>
</organism>
<dbReference type="Gene3D" id="2.130.10.10">
    <property type="entry name" value="YVTN repeat-like/Quinoprotein amine dehydrogenase"/>
    <property type="match status" value="1"/>
</dbReference>
<dbReference type="Pfam" id="PF20703">
    <property type="entry name" value="nSTAND1"/>
    <property type="match status" value="1"/>
</dbReference>
<proteinExistence type="predicted"/>
<dbReference type="EMBL" id="FLUV01002093">
    <property type="protein sequence ID" value="SBW26550.1"/>
    <property type="molecule type" value="Genomic_DNA"/>
</dbReference>
<protein>
    <recommendedName>
        <fullName evidence="5">Novel STAND NTPase 1 domain-containing protein</fullName>
    </recommendedName>
</protein>
<dbReference type="InterPro" id="IPR001680">
    <property type="entry name" value="WD40_rpt"/>
</dbReference>
<gene>
    <name evidence="6" type="ORF">FDG2_4964</name>
</gene>
<dbReference type="InterPro" id="IPR019775">
    <property type="entry name" value="WD40_repeat_CS"/>
</dbReference>
<evidence type="ECO:0000313" key="7">
    <source>
        <dbReference type="Proteomes" id="UP000199013"/>
    </source>
</evidence>
<sequence length="792" mass="85525">MPGRDRIVPLLLEPCEIPLRVDFRVRLDCTDHSRWEAETARLRALLDQPEPPGDDDLTCPYPGLAPFGRERFRFFHGREREVADLARKLRHQPFVLVVGPSGSGKSSLVLAGVVPRLGEREQGRWLVRTLRPGPAPLSALAGALGTVATDTGDALRVRTTADVPAAAVIASPELDRAVRELLARERPAEKILLVVDQMEEVFAQASAAERTAFLTALIGLRGIDACRVVATMRADFYPELMESELWPLDPGDRVEVAPLRGADLRRVIERPAADVGVHLDRGLTERLIADAADEPGALPLLQETMVTLWDERERRLLSLAAYEALGSGGRNGLAAVLTVRADGALSTLSPAQRAIARRVFLRLIQLGEGRDDTRRQQPVAALRAAGEDPALFDATLTHLIDQRLLTLSGGDADDGDADDRDADDRARRVDLAHEALIAVWPTLRDWIKKNRQSLRTARQTADDAHQWDAGERDPSDLYRGARLATALEWADSHRDELNVLERDFLDASRAGEASDLEAARRTNRRLGMLVRALGALLALAVGASGLAVFQSVRAGRPTAPRRKAARRCPASLPRRPSPRSPSRCLARSCWRWRRPGPTTRPRPEARCLRRCSARTAGSSPSRGPADAVRSLAFSPDGHTVATGSDSGKITFWDVALRRPRGSPLAGHRAAIQSLTFSPDGRTLASGGLDGATRLWDAASGQPIGQPLRAGEGQIWATAFSPDGALLAAAGTIRGGQDGAGQDGGGLVVVWDVREQRPREEFTVPGGRTVASVTFDHGGARLSAAGLDGSVTG</sequence>
<feature type="compositionally biased region" description="Low complexity" evidence="4">
    <location>
        <begin position="567"/>
        <end position="581"/>
    </location>
</feature>
<dbReference type="Gene3D" id="3.40.50.300">
    <property type="entry name" value="P-loop containing nucleotide triphosphate hydrolases"/>
    <property type="match status" value="1"/>
</dbReference>
<feature type="repeat" description="WD" evidence="3">
    <location>
        <begin position="621"/>
        <end position="654"/>
    </location>
</feature>
<dbReference type="PANTHER" id="PTHR19879:SF9">
    <property type="entry name" value="TRANSCRIPTION INITIATION FACTOR TFIID SUBUNIT 5"/>
    <property type="match status" value="1"/>
</dbReference>
<keyword evidence="1 3" id="KW-0853">WD repeat</keyword>
<dbReference type="InterPro" id="IPR049052">
    <property type="entry name" value="nSTAND1"/>
</dbReference>
<keyword evidence="7" id="KW-1185">Reference proteome</keyword>
<dbReference type="PROSITE" id="PS50082">
    <property type="entry name" value="WD_REPEATS_2"/>
    <property type="match status" value="2"/>
</dbReference>
<feature type="domain" description="Novel STAND NTPase 1" evidence="5">
    <location>
        <begin position="60"/>
        <end position="474"/>
    </location>
</feature>
<feature type="region of interest" description="Disordered" evidence="4">
    <location>
        <begin position="556"/>
        <end position="581"/>
    </location>
</feature>
<dbReference type="Pfam" id="PF00400">
    <property type="entry name" value="WD40"/>
    <property type="match status" value="2"/>
</dbReference>
<evidence type="ECO:0000256" key="3">
    <source>
        <dbReference type="PROSITE-ProRule" id="PRU00221"/>
    </source>
</evidence>
<keyword evidence="2" id="KW-0677">Repeat</keyword>
<accession>A0A1C3P9R4</accession>
<dbReference type="Proteomes" id="UP000199013">
    <property type="component" value="Unassembled WGS sequence"/>
</dbReference>
<evidence type="ECO:0000256" key="1">
    <source>
        <dbReference type="ARBA" id="ARBA00022574"/>
    </source>
</evidence>
<dbReference type="InterPro" id="IPR027417">
    <property type="entry name" value="P-loop_NTPase"/>
</dbReference>
<feature type="repeat" description="WD" evidence="3">
    <location>
        <begin position="664"/>
        <end position="705"/>
    </location>
</feature>
<reference evidence="7" key="1">
    <citation type="submission" date="2016-02" db="EMBL/GenBank/DDBJ databases">
        <authorList>
            <person name="Wibberg D."/>
        </authorList>
    </citation>
    <scope>NUCLEOTIDE SEQUENCE [LARGE SCALE GENOMIC DNA]</scope>
</reference>
<evidence type="ECO:0000313" key="6">
    <source>
        <dbReference type="EMBL" id="SBW26550.1"/>
    </source>
</evidence>
<dbReference type="PROSITE" id="PS00678">
    <property type="entry name" value="WD_REPEATS_1"/>
    <property type="match status" value="1"/>
</dbReference>
<evidence type="ECO:0000256" key="4">
    <source>
        <dbReference type="SAM" id="MobiDB-lite"/>
    </source>
</evidence>
<dbReference type="SUPFAM" id="SSF50998">
    <property type="entry name" value="Quinoprotein alcohol dehydrogenase-like"/>
    <property type="match status" value="1"/>
</dbReference>
<dbReference type="PANTHER" id="PTHR19879">
    <property type="entry name" value="TRANSCRIPTION INITIATION FACTOR TFIID"/>
    <property type="match status" value="1"/>
</dbReference>
<dbReference type="AlphaFoldDB" id="A0A1C3P9R4"/>
<evidence type="ECO:0000259" key="5">
    <source>
        <dbReference type="Pfam" id="PF20703"/>
    </source>
</evidence>
<dbReference type="SMART" id="SM00320">
    <property type="entry name" value="WD40"/>
    <property type="match status" value="3"/>
</dbReference>
<dbReference type="SUPFAM" id="SSF52540">
    <property type="entry name" value="P-loop containing nucleoside triphosphate hydrolases"/>
    <property type="match status" value="1"/>
</dbReference>
<dbReference type="PROSITE" id="PS50294">
    <property type="entry name" value="WD_REPEATS_REGION"/>
    <property type="match status" value="2"/>
</dbReference>
<name>A0A1C3P9R4_9ACTN</name>
<dbReference type="InterPro" id="IPR011047">
    <property type="entry name" value="Quinoprotein_ADH-like_sf"/>
</dbReference>
<evidence type="ECO:0000256" key="2">
    <source>
        <dbReference type="ARBA" id="ARBA00022737"/>
    </source>
</evidence>
<dbReference type="InterPro" id="IPR015943">
    <property type="entry name" value="WD40/YVTN_repeat-like_dom_sf"/>
</dbReference>